<accession>A0ACC0UXM1</accession>
<comment type="caution">
    <text evidence="1">The sequence shown here is derived from an EMBL/GenBank/DDBJ whole genome shotgun (WGS) entry which is preliminary data.</text>
</comment>
<dbReference type="Proteomes" id="UP001163324">
    <property type="component" value="Chromosome 6"/>
</dbReference>
<sequence length="231" mass="25322">MMRLDLGEELSNEVASTHAHHSIEQHDDESASASASALSSSSTTPSSSSDDLQYLQSSVRAAQQQKQPPSAAAMRGGKEPHPIPFHYRLTLLYLEPLFALNGAYLLLSSPLSFLAAVSTSPSASSSPQQQQHLLSDVRIITDQLGILHLVFAFNLAVVLRSTRDLRTWRLMCAGMLLSDVLHILAQARELGWDRCWEPAGWRASDWANLGVLWWMGLTRLGVVAGWGIGYT</sequence>
<keyword evidence="2" id="KW-1185">Reference proteome</keyword>
<evidence type="ECO:0000313" key="1">
    <source>
        <dbReference type="EMBL" id="KAI9898273.1"/>
    </source>
</evidence>
<protein>
    <submittedName>
        <fullName evidence="1">Uncharacterized protein</fullName>
    </submittedName>
</protein>
<dbReference type="EMBL" id="CM047945">
    <property type="protein sequence ID" value="KAI9898273.1"/>
    <property type="molecule type" value="Genomic_DNA"/>
</dbReference>
<reference evidence="1" key="1">
    <citation type="submission" date="2022-10" db="EMBL/GenBank/DDBJ databases">
        <title>Complete Genome of Trichothecium roseum strain YXFP-22015, a Plant Pathogen Isolated from Citrus.</title>
        <authorList>
            <person name="Wang Y."/>
            <person name="Zhu L."/>
        </authorList>
    </citation>
    <scope>NUCLEOTIDE SEQUENCE</scope>
    <source>
        <strain evidence="1">YXFP-22015</strain>
    </source>
</reference>
<organism evidence="1 2">
    <name type="scientific">Trichothecium roseum</name>
    <dbReference type="NCBI Taxonomy" id="47278"/>
    <lineage>
        <taxon>Eukaryota</taxon>
        <taxon>Fungi</taxon>
        <taxon>Dikarya</taxon>
        <taxon>Ascomycota</taxon>
        <taxon>Pezizomycotina</taxon>
        <taxon>Sordariomycetes</taxon>
        <taxon>Hypocreomycetidae</taxon>
        <taxon>Hypocreales</taxon>
        <taxon>Hypocreales incertae sedis</taxon>
        <taxon>Trichothecium</taxon>
    </lineage>
</organism>
<gene>
    <name evidence="1" type="ORF">N3K66_006633</name>
</gene>
<evidence type="ECO:0000313" key="2">
    <source>
        <dbReference type="Proteomes" id="UP001163324"/>
    </source>
</evidence>
<proteinExistence type="predicted"/>
<name>A0ACC0UXM1_9HYPO</name>